<accession>K5WU84</accession>
<dbReference type="GeneID" id="18832088"/>
<evidence type="ECO:0000256" key="1">
    <source>
        <dbReference type="SAM" id="Phobius"/>
    </source>
</evidence>
<sequence length="58" mass="6890">HVFLLCPVIFSLCPLFCLLFSVPNQWQTFPIFFDSVFLVFFVFMKHGKVSSIPRFVRF</sequence>
<feature type="transmembrane region" description="Helical" evidence="1">
    <location>
        <begin position="27"/>
        <end position="44"/>
    </location>
</feature>
<evidence type="ECO:0000313" key="2">
    <source>
        <dbReference type="EMBL" id="EKM79006.1"/>
    </source>
</evidence>
<dbReference type="KEGG" id="abp:AGABI1DRAFT85846"/>
<dbReference type="RefSeq" id="XP_007330761.1">
    <property type="nucleotide sequence ID" value="XM_007330699.1"/>
</dbReference>
<name>K5WU84_AGABU</name>
<proteinExistence type="predicted"/>
<dbReference type="HOGENOM" id="CLU_2984371_0_0_1"/>
<dbReference type="AlphaFoldDB" id="K5WU84"/>
<gene>
    <name evidence="2" type="ORF">AGABI1DRAFT_85846</name>
</gene>
<keyword evidence="1" id="KW-1133">Transmembrane helix</keyword>
<protein>
    <submittedName>
        <fullName evidence="2">Uncharacterized protein</fullName>
    </submittedName>
</protein>
<dbReference type="Proteomes" id="UP000008493">
    <property type="component" value="Unassembled WGS sequence"/>
</dbReference>
<dbReference type="EMBL" id="JH971391">
    <property type="protein sequence ID" value="EKM79006.1"/>
    <property type="molecule type" value="Genomic_DNA"/>
</dbReference>
<keyword evidence="1" id="KW-0472">Membrane</keyword>
<reference evidence="3" key="1">
    <citation type="journal article" date="2012" name="Proc. Natl. Acad. Sci. U.S.A.">
        <title>Genome sequence of the button mushroom Agaricus bisporus reveals mechanisms governing adaptation to a humic-rich ecological niche.</title>
        <authorList>
            <person name="Morin E."/>
            <person name="Kohler A."/>
            <person name="Baker A.R."/>
            <person name="Foulongne-Oriol M."/>
            <person name="Lombard V."/>
            <person name="Nagy L.G."/>
            <person name="Ohm R.A."/>
            <person name="Patyshakuliyeva A."/>
            <person name="Brun A."/>
            <person name="Aerts A.L."/>
            <person name="Bailey A.M."/>
            <person name="Billette C."/>
            <person name="Coutinho P.M."/>
            <person name="Deakin G."/>
            <person name="Doddapaneni H."/>
            <person name="Floudas D."/>
            <person name="Grimwood J."/>
            <person name="Hilden K."/>
            <person name="Kuees U."/>
            <person name="LaButti K.M."/>
            <person name="Lapidus A."/>
            <person name="Lindquist E.A."/>
            <person name="Lucas S.M."/>
            <person name="Murat C."/>
            <person name="Riley R.W."/>
            <person name="Salamov A.A."/>
            <person name="Schmutz J."/>
            <person name="Subramanian V."/>
            <person name="Woesten H.A.B."/>
            <person name="Xu J."/>
            <person name="Eastwood D.C."/>
            <person name="Foster G.D."/>
            <person name="Sonnenberg A.S."/>
            <person name="Cullen D."/>
            <person name="de Vries R.P."/>
            <person name="Lundell T."/>
            <person name="Hibbett D.S."/>
            <person name="Henrissat B."/>
            <person name="Burton K.S."/>
            <person name="Kerrigan R.W."/>
            <person name="Challen M.P."/>
            <person name="Grigoriev I.V."/>
            <person name="Martin F."/>
        </authorList>
    </citation>
    <scope>NUCLEOTIDE SEQUENCE [LARGE SCALE GENOMIC DNA]</scope>
    <source>
        <strain evidence="3">JB137-S8 / ATCC MYA-4627 / FGSC 10392</strain>
    </source>
</reference>
<organism evidence="2 3">
    <name type="scientific">Agaricus bisporus var. burnettii (strain JB137-S8 / ATCC MYA-4627 / FGSC 10392)</name>
    <name type="common">White button mushroom</name>
    <dbReference type="NCBI Taxonomy" id="597362"/>
    <lineage>
        <taxon>Eukaryota</taxon>
        <taxon>Fungi</taxon>
        <taxon>Dikarya</taxon>
        <taxon>Basidiomycota</taxon>
        <taxon>Agaricomycotina</taxon>
        <taxon>Agaricomycetes</taxon>
        <taxon>Agaricomycetidae</taxon>
        <taxon>Agaricales</taxon>
        <taxon>Agaricineae</taxon>
        <taxon>Agaricaceae</taxon>
        <taxon>Agaricus</taxon>
    </lineage>
</organism>
<keyword evidence="3" id="KW-1185">Reference proteome</keyword>
<feature type="non-terminal residue" evidence="2">
    <location>
        <position position="1"/>
    </location>
</feature>
<keyword evidence="1" id="KW-0812">Transmembrane</keyword>
<evidence type="ECO:0000313" key="3">
    <source>
        <dbReference type="Proteomes" id="UP000008493"/>
    </source>
</evidence>
<dbReference type="InParanoid" id="K5WU84"/>